<dbReference type="Gene3D" id="3.30.565.10">
    <property type="entry name" value="Histidine kinase-like ATPase, C-terminal domain"/>
    <property type="match status" value="1"/>
</dbReference>
<keyword evidence="3" id="KW-0597">Phosphoprotein</keyword>
<evidence type="ECO:0000256" key="1">
    <source>
        <dbReference type="ARBA" id="ARBA00000085"/>
    </source>
</evidence>
<dbReference type="SUPFAM" id="SSF55874">
    <property type="entry name" value="ATPase domain of HSP90 chaperone/DNA topoisomerase II/histidine kinase"/>
    <property type="match status" value="1"/>
</dbReference>
<evidence type="ECO:0000256" key="3">
    <source>
        <dbReference type="ARBA" id="ARBA00022553"/>
    </source>
</evidence>
<dbReference type="InterPro" id="IPR036890">
    <property type="entry name" value="HATPase_C_sf"/>
</dbReference>
<evidence type="ECO:0000256" key="5">
    <source>
        <dbReference type="ARBA" id="ARBA00022741"/>
    </source>
</evidence>
<evidence type="ECO:0000256" key="7">
    <source>
        <dbReference type="ARBA" id="ARBA00022840"/>
    </source>
</evidence>
<dbReference type="GO" id="GO:0000155">
    <property type="term" value="F:phosphorelay sensor kinase activity"/>
    <property type="evidence" value="ECO:0007669"/>
    <property type="project" value="InterPro"/>
</dbReference>
<feature type="domain" description="Putative sensor" evidence="12">
    <location>
        <begin position="56"/>
        <end position="226"/>
    </location>
</feature>
<evidence type="ECO:0000256" key="9">
    <source>
        <dbReference type="SAM" id="MobiDB-lite"/>
    </source>
</evidence>
<feature type="region of interest" description="Disordered" evidence="9">
    <location>
        <begin position="1"/>
        <end position="36"/>
    </location>
</feature>
<dbReference type="PANTHER" id="PTHR24421:SF10">
    <property type="entry name" value="NITRATE_NITRITE SENSOR PROTEIN NARQ"/>
    <property type="match status" value="1"/>
</dbReference>
<dbReference type="GO" id="GO:0046983">
    <property type="term" value="F:protein dimerization activity"/>
    <property type="evidence" value="ECO:0007669"/>
    <property type="project" value="InterPro"/>
</dbReference>
<dbReference type="Pfam" id="PF13796">
    <property type="entry name" value="Sensor"/>
    <property type="match status" value="1"/>
</dbReference>
<dbReference type="InterPro" id="IPR011712">
    <property type="entry name" value="Sig_transdc_His_kin_sub3_dim/P"/>
</dbReference>
<keyword evidence="10" id="KW-0472">Membrane</keyword>
<comment type="catalytic activity">
    <reaction evidence="1">
        <text>ATP + protein L-histidine = ADP + protein N-phospho-L-histidine.</text>
        <dbReference type="EC" id="2.7.13.3"/>
    </reaction>
</comment>
<keyword evidence="10" id="KW-0812">Transmembrane</keyword>
<accession>A0A543AQR4</accession>
<evidence type="ECO:0000259" key="12">
    <source>
        <dbReference type="Pfam" id="PF13796"/>
    </source>
</evidence>
<comment type="caution">
    <text evidence="13">The sequence shown here is derived from an EMBL/GenBank/DDBJ whole genome shotgun (WGS) entry which is preliminary data.</text>
</comment>
<gene>
    <name evidence="13" type="ORF">FB566_0394</name>
</gene>
<evidence type="ECO:0000256" key="4">
    <source>
        <dbReference type="ARBA" id="ARBA00022679"/>
    </source>
</evidence>
<keyword evidence="4" id="KW-0808">Transferase</keyword>
<dbReference type="CDD" id="cd16917">
    <property type="entry name" value="HATPase_UhpB-NarQ-NarX-like"/>
    <property type="match status" value="1"/>
</dbReference>
<keyword evidence="5" id="KW-0547">Nucleotide-binding</keyword>
<name>A0A543AQR4_9ACTN</name>
<evidence type="ECO:0000313" key="14">
    <source>
        <dbReference type="Proteomes" id="UP000317043"/>
    </source>
</evidence>
<dbReference type="Gene3D" id="1.20.5.1930">
    <property type="match status" value="1"/>
</dbReference>
<keyword evidence="7" id="KW-0067">ATP-binding</keyword>
<keyword evidence="6 13" id="KW-0418">Kinase</keyword>
<dbReference type="Proteomes" id="UP000317043">
    <property type="component" value="Unassembled WGS sequence"/>
</dbReference>
<dbReference type="Pfam" id="PF07730">
    <property type="entry name" value="HisKA_3"/>
    <property type="match status" value="1"/>
</dbReference>
<feature type="compositionally biased region" description="Basic and acidic residues" evidence="9">
    <location>
        <begin position="1"/>
        <end position="17"/>
    </location>
</feature>
<dbReference type="RefSeq" id="WP_246099954.1">
    <property type="nucleotide sequence ID" value="NZ_JBHTGS010000002.1"/>
</dbReference>
<evidence type="ECO:0000313" key="13">
    <source>
        <dbReference type="EMBL" id="TQL74904.1"/>
    </source>
</evidence>
<evidence type="ECO:0000259" key="11">
    <source>
        <dbReference type="Pfam" id="PF07730"/>
    </source>
</evidence>
<dbReference type="PANTHER" id="PTHR24421">
    <property type="entry name" value="NITRATE/NITRITE SENSOR PROTEIN NARX-RELATED"/>
    <property type="match status" value="1"/>
</dbReference>
<dbReference type="GO" id="GO:0016020">
    <property type="term" value="C:membrane"/>
    <property type="evidence" value="ECO:0007669"/>
    <property type="project" value="InterPro"/>
</dbReference>
<evidence type="ECO:0000256" key="8">
    <source>
        <dbReference type="ARBA" id="ARBA00023012"/>
    </source>
</evidence>
<dbReference type="GO" id="GO:0005524">
    <property type="term" value="F:ATP binding"/>
    <property type="evidence" value="ECO:0007669"/>
    <property type="project" value="UniProtKB-KW"/>
</dbReference>
<reference evidence="13 14" key="1">
    <citation type="submission" date="2019-06" db="EMBL/GenBank/DDBJ databases">
        <title>Sequencing the genomes of 1000 actinobacteria strains.</title>
        <authorList>
            <person name="Klenk H.-P."/>
        </authorList>
    </citation>
    <scope>NUCLEOTIDE SEQUENCE [LARGE SCALE GENOMIC DNA]</scope>
    <source>
        <strain evidence="13 14">DSM 45928</strain>
    </source>
</reference>
<keyword evidence="14" id="KW-1185">Reference proteome</keyword>
<evidence type="ECO:0000256" key="2">
    <source>
        <dbReference type="ARBA" id="ARBA00012438"/>
    </source>
</evidence>
<feature type="transmembrane region" description="Helical" evidence="10">
    <location>
        <begin position="49"/>
        <end position="70"/>
    </location>
</feature>
<keyword evidence="8" id="KW-0902">Two-component regulatory system</keyword>
<organism evidence="13 14">
    <name type="scientific">Stackebrandtia endophytica</name>
    <dbReference type="NCBI Taxonomy" id="1496996"/>
    <lineage>
        <taxon>Bacteria</taxon>
        <taxon>Bacillati</taxon>
        <taxon>Actinomycetota</taxon>
        <taxon>Actinomycetes</taxon>
        <taxon>Glycomycetales</taxon>
        <taxon>Glycomycetaceae</taxon>
        <taxon>Stackebrandtia</taxon>
    </lineage>
</organism>
<feature type="transmembrane region" description="Helical" evidence="10">
    <location>
        <begin position="191"/>
        <end position="210"/>
    </location>
</feature>
<feature type="compositionally biased region" description="Low complexity" evidence="9">
    <location>
        <begin position="18"/>
        <end position="33"/>
    </location>
</feature>
<sequence>MERRIAAEPADTEKSGDTTEPATTAEPADIAEPGGTAERGRAAMAIRRALVATKWLLYGVGTGLLALFMFPVMIPVIVACLLGIPLVRPGVLLLRTVAGLERTRLRAMGQPVASPYGPPPRTLREAVTDPSVRRDLLWIPLHGIPGLVLCLFGAQLLINALRELSVPLWWQLVPPSEASAFNGLVHVDSWAQAWLVSATGPVWFVLWLVIGPRIVRFHARYSARLLAPSPGVDMSARITQLTATRAAALDAHAMELRRIERALHDGAQNRLVGVAMLTGAARQAIKRDPDSADQILERVQEAAESALAELRSVVRGILPPILENRGLEGALTALAGDCSVDCSVEIDIPVRCPASVEATAYFTVAEALTNVSKHSGATNASVVVRRIGDRLQIVVDDDGRGGADPVNGSGLDGIRRRVAAVDGETRILSPLGGPTTIEVTLPCGSLSPKMTHC</sequence>
<dbReference type="AlphaFoldDB" id="A0A543AQR4"/>
<feature type="domain" description="Signal transduction histidine kinase subgroup 3 dimerisation and phosphoacceptor" evidence="11">
    <location>
        <begin position="255"/>
        <end position="320"/>
    </location>
</feature>
<evidence type="ECO:0000256" key="10">
    <source>
        <dbReference type="SAM" id="Phobius"/>
    </source>
</evidence>
<proteinExistence type="predicted"/>
<dbReference type="InterPro" id="IPR050482">
    <property type="entry name" value="Sensor_HK_TwoCompSys"/>
</dbReference>
<dbReference type="EC" id="2.7.13.3" evidence="2"/>
<dbReference type="InterPro" id="IPR025828">
    <property type="entry name" value="Put_sensor_dom"/>
</dbReference>
<protein>
    <recommendedName>
        <fullName evidence="2">histidine kinase</fullName>
        <ecNumber evidence="2">2.7.13.3</ecNumber>
    </recommendedName>
</protein>
<evidence type="ECO:0000256" key="6">
    <source>
        <dbReference type="ARBA" id="ARBA00022777"/>
    </source>
</evidence>
<feature type="transmembrane region" description="Helical" evidence="10">
    <location>
        <begin position="136"/>
        <end position="158"/>
    </location>
</feature>
<dbReference type="InParanoid" id="A0A543AQR4"/>
<feature type="transmembrane region" description="Helical" evidence="10">
    <location>
        <begin position="76"/>
        <end position="98"/>
    </location>
</feature>
<keyword evidence="10" id="KW-1133">Transmembrane helix</keyword>
<dbReference type="EMBL" id="VFOW01000001">
    <property type="protein sequence ID" value="TQL74904.1"/>
    <property type="molecule type" value="Genomic_DNA"/>
</dbReference>